<feature type="non-terminal residue" evidence="1">
    <location>
        <position position="1"/>
    </location>
</feature>
<evidence type="ECO:0000313" key="1">
    <source>
        <dbReference type="EMBL" id="SBQ88578.1"/>
    </source>
</evidence>
<sequence length="45" mass="4969">QLNGLGVQTTITWTGILRSATGMAKPIFFCSKTKEKKSLKLIFPN</sequence>
<name>A0A1A8HWT8_NOTKU</name>
<accession>A0A1A8HWT8</accession>
<feature type="non-terminal residue" evidence="1">
    <location>
        <position position="45"/>
    </location>
</feature>
<reference evidence="1" key="2">
    <citation type="submission" date="2016-06" db="EMBL/GenBank/DDBJ databases">
        <title>The genome of a short-lived fish provides insights into sex chromosome evolution and the genetic control of aging.</title>
        <authorList>
            <person name="Reichwald K."/>
            <person name="Felder M."/>
            <person name="Petzold A."/>
            <person name="Koch P."/>
            <person name="Groth M."/>
            <person name="Platzer M."/>
        </authorList>
    </citation>
    <scope>NUCLEOTIDE SEQUENCE</scope>
    <source>
        <tissue evidence="1">Brain</tissue>
    </source>
</reference>
<gene>
    <name evidence="1" type="primary">Nfu_g_1_009292</name>
</gene>
<organism evidence="1">
    <name type="scientific">Nothobranchius kuhntae</name>
    <name type="common">Beira killifish</name>
    <dbReference type="NCBI Taxonomy" id="321403"/>
    <lineage>
        <taxon>Eukaryota</taxon>
        <taxon>Metazoa</taxon>
        <taxon>Chordata</taxon>
        <taxon>Craniata</taxon>
        <taxon>Vertebrata</taxon>
        <taxon>Euteleostomi</taxon>
        <taxon>Actinopterygii</taxon>
        <taxon>Neopterygii</taxon>
        <taxon>Teleostei</taxon>
        <taxon>Neoteleostei</taxon>
        <taxon>Acanthomorphata</taxon>
        <taxon>Ovalentaria</taxon>
        <taxon>Atherinomorphae</taxon>
        <taxon>Cyprinodontiformes</taxon>
        <taxon>Nothobranchiidae</taxon>
        <taxon>Nothobranchius</taxon>
    </lineage>
</organism>
<proteinExistence type="predicted"/>
<dbReference type="EMBL" id="HAED01002727">
    <property type="protein sequence ID" value="SBQ88578.1"/>
    <property type="molecule type" value="Transcribed_RNA"/>
</dbReference>
<reference evidence="1" key="1">
    <citation type="submission" date="2016-05" db="EMBL/GenBank/DDBJ databases">
        <authorList>
            <person name="Lavstsen T."/>
            <person name="Jespersen J.S."/>
        </authorList>
    </citation>
    <scope>NUCLEOTIDE SEQUENCE</scope>
    <source>
        <tissue evidence="1">Brain</tissue>
    </source>
</reference>
<protein>
    <submittedName>
        <fullName evidence="1">Uncharacterized protein</fullName>
    </submittedName>
</protein>
<dbReference type="AlphaFoldDB" id="A0A1A8HWT8"/>